<dbReference type="Proteomes" id="UP000190888">
    <property type="component" value="Unassembled WGS sequence"/>
</dbReference>
<dbReference type="PANTHER" id="PTHR11409">
    <property type="entry name" value="ADENOSINE DEAMINASE"/>
    <property type="match status" value="1"/>
</dbReference>
<dbReference type="GO" id="GO:0043103">
    <property type="term" value="P:hypoxanthine salvage"/>
    <property type="evidence" value="ECO:0007669"/>
    <property type="project" value="TreeGrafter"/>
</dbReference>
<evidence type="ECO:0000313" key="9">
    <source>
        <dbReference type="EMBL" id="SJZ64645.1"/>
    </source>
</evidence>
<organism evidence="9 10">
    <name type="scientific">Sediminibacterium ginsengisoli</name>
    <dbReference type="NCBI Taxonomy" id="413434"/>
    <lineage>
        <taxon>Bacteria</taxon>
        <taxon>Pseudomonadati</taxon>
        <taxon>Bacteroidota</taxon>
        <taxon>Chitinophagia</taxon>
        <taxon>Chitinophagales</taxon>
        <taxon>Chitinophagaceae</taxon>
        <taxon>Sediminibacterium</taxon>
    </lineage>
</organism>
<accession>A0A1T4MCN6</accession>
<comment type="cofactor">
    <cofactor evidence="1">
        <name>Zn(2+)</name>
        <dbReference type="ChEBI" id="CHEBI:29105"/>
    </cofactor>
</comment>
<dbReference type="GO" id="GO:0046103">
    <property type="term" value="P:inosine biosynthetic process"/>
    <property type="evidence" value="ECO:0007669"/>
    <property type="project" value="TreeGrafter"/>
</dbReference>
<keyword evidence="6" id="KW-0862">Zinc</keyword>
<evidence type="ECO:0000313" key="10">
    <source>
        <dbReference type="Proteomes" id="UP000190888"/>
    </source>
</evidence>
<evidence type="ECO:0000256" key="6">
    <source>
        <dbReference type="ARBA" id="ARBA00022833"/>
    </source>
</evidence>
<evidence type="ECO:0000256" key="1">
    <source>
        <dbReference type="ARBA" id="ARBA00001947"/>
    </source>
</evidence>
<dbReference type="GO" id="GO:0006154">
    <property type="term" value="P:adenosine catabolic process"/>
    <property type="evidence" value="ECO:0007669"/>
    <property type="project" value="TreeGrafter"/>
</dbReference>
<dbReference type="GO" id="GO:0046872">
    <property type="term" value="F:metal ion binding"/>
    <property type="evidence" value="ECO:0007669"/>
    <property type="project" value="UniProtKB-KW"/>
</dbReference>
<reference evidence="9 10" key="1">
    <citation type="submission" date="2017-02" db="EMBL/GenBank/DDBJ databases">
        <authorList>
            <person name="Peterson S.W."/>
        </authorList>
    </citation>
    <scope>NUCLEOTIDE SEQUENCE [LARGE SCALE GENOMIC DNA]</scope>
    <source>
        <strain evidence="9 10">DSM 22335</strain>
    </source>
</reference>
<keyword evidence="10" id="KW-1185">Reference proteome</keyword>
<keyword evidence="7" id="KW-0732">Signal</keyword>
<evidence type="ECO:0000256" key="7">
    <source>
        <dbReference type="SAM" id="SignalP"/>
    </source>
</evidence>
<sequence length="352" mass="39439">MNTIIKSLAVGLLLVFFSAIAHAQKEFAVLPKVELHLHLDCSLSYEVVQQLNPAVTPEMYRDSFQAPGKCLNLADYILRAVKGFELMQTREQLRLVTLDLFRQLKADNVIYAEIRFAPLQHIYKGLTPEEVVATADSAMREGMRSTGIEAGLILCTLRHFTKEQSLQTAKLAAQFKGTTVVGFDIAADEAGYPLTNHIEAFEYAHRQNIGCTAHAGEAKGAESVRETLDLLKPSRIGHGVRSIEDSTVIRRIIKKNIHLEVCPKSNYQTNIYQSPEDHVIGKLYKAGVSLGVNTDGRTISDVTLTDEYKSLNRIFGWTKKELLHCNLEAIDHAFTTDAVKKKIRKKLKQAYR</sequence>
<evidence type="ECO:0000256" key="3">
    <source>
        <dbReference type="ARBA" id="ARBA00012784"/>
    </source>
</evidence>
<feature type="signal peptide" evidence="7">
    <location>
        <begin position="1"/>
        <end position="23"/>
    </location>
</feature>
<dbReference type="InterPro" id="IPR001365">
    <property type="entry name" value="A_deaminase_dom"/>
</dbReference>
<feature type="domain" description="Adenosine deaminase" evidence="8">
    <location>
        <begin position="31"/>
        <end position="349"/>
    </location>
</feature>
<dbReference type="STRING" id="413434.SAMN04488132_103312"/>
<dbReference type="Gene3D" id="3.20.20.140">
    <property type="entry name" value="Metal-dependent hydrolases"/>
    <property type="match status" value="1"/>
</dbReference>
<evidence type="ECO:0000259" key="8">
    <source>
        <dbReference type="Pfam" id="PF00962"/>
    </source>
</evidence>
<dbReference type="PANTHER" id="PTHR11409:SF43">
    <property type="entry name" value="ADENOSINE DEAMINASE"/>
    <property type="match status" value="1"/>
</dbReference>
<name>A0A1T4MCN6_9BACT</name>
<proteinExistence type="inferred from homology"/>
<gene>
    <name evidence="9" type="ORF">SAMN04488132_103312</name>
</gene>
<dbReference type="GO" id="GO:0005829">
    <property type="term" value="C:cytosol"/>
    <property type="evidence" value="ECO:0007669"/>
    <property type="project" value="TreeGrafter"/>
</dbReference>
<evidence type="ECO:0000256" key="2">
    <source>
        <dbReference type="ARBA" id="ARBA00006676"/>
    </source>
</evidence>
<feature type="chain" id="PRO_5013363885" description="adenosine deaminase" evidence="7">
    <location>
        <begin position="24"/>
        <end position="352"/>
    </location>
</feature>
<dbReference type="GO" id="GO:0004000">
    <property type="term" value="F:adenosine deaminase activity"/>
    <property type="evidence" value="ECO:0007669"/>
    <property type="project" value="TreeGrafter"/>
</dbReference>
<dbReference type="SUPFAM" id="SSF51556">
    <property type="entry name" value="Metallo-dependent hydrolases"/>
    <property type="match status" value="1"/>
</dbReference>
<dbReference type="Pfam" id="PF00962">
    <property type="entry name" value="A_deaminase"/>
    <property type="match status" value="1"/>
</dbReference>
<dbReference type="RefSeq" id="WP_078830984.1">
    <property type="nucleotide sequence ID" value="NZ_FUWH01000003.1"/>
</dbReference>
<dbReference type="InterPro" id="IPR006330">
    <property type="entry name" value="Ado/ade_deaminase"/>
</dbReference>
<protein>
    <recommendedName>
        <fullName evidence="3">adenosine deaminase</fullName>
        <ecNumber evidence="3">3.5.4.4</ecNumber>
    </recommendedName>
</protein>
<dbReference type="EC" id="3.5.4.4" evidence="3"/>
<evidence type="ECO:0000256" key="4">
    <source>
        <dbReference type="ARBA" id="ARBA00022723"/>
    </source>
</evidence>
<keyword evidence="5" id="KW-0378">Hydrolase</keyword>
<evidence type="ECO:0000256" key="5">
    <source>
        <dbReference type="ARBA" id="ARBA00022801"/>
    </source>
</evidence>
<keyword evidence="4" id="KW-0479">Metal-binding</keyword>
<dbReference type="NCBIfam" id="TIGR01430">
    <property type="entry name" value="aden_deam"/>
    <property type="match status" value="1"/>
</dbReference>
<comment type="similarity">
    <text evidence="2">Belongs to the metallo-dependent hydrolases superfamily. Adenosine and AMP deaminases family.</text>
</comment>
<dbReference type="AlphaFoldDB" id="A0A1T4MCN6"/>
<dbReference type="EMBL" id="FUWH01000003">
    <property type="protein sequence ID" value="SJZ64645.1"/>
    <property type="molecule type" value="Genomic_DNA"/>
</dbReference>
<dbReference type="InterPro" id="IPR032466">
    <property type="entry name" value="Metal_Hydrolase"/>
</dbReference>
<dbReference type="OrthoDB" id="9779574at2"/>